<dbReference type="Proteomes" id="UP000434850">
    <property type="component" value="Unassembled WGS sequence"/>
</dbReference>
<dbReference type="InterPro" id="IPR039743">
    <property type="entry name" value="6GAL/EXGAL"/>
</dbReference>
<dbReference type="EMBL" id="WQLA01000007">
    <property type="protein sequence ID" value="MVN92806.1"/>
    <property type="molecule type" value="Genomic_DNA"/>
</dbReference>
<evidence type="ECO:0000313" key="2">
    <source>
        <dbReference type="EMBL" id="MVN92806.1"/>
    </source>
</evidence>
<protein>
    <submittedName>
        <fullName evidence="2">Beta-glycosidase</fullName>
    </submittedName>
</protein>
<comment type="caution">
    <text evidence="2">The sequence shown here is derived from an EMBL/GenBank/DDBJ whole genome shotgun (WGS) entry which is preliminary data.</text>
</comment>
<reference evidence="2 3" key="1">
    <citation type="submission" date="2019-12" db="EMBL/GenBank/DDBJ databases">
        <title>Mucilaginibacter sp. HME9299 genome sequencing and assembly.</title>
        <authorList>
            <person name="Kang H."/>
            <person name="Kim H."/>
            <person name="Joh K."/>
        </authorList>
    </citation>
    <scope>NUCLEOTIDE SEQUENCE [LARGE SCALE GENOMIC DNA]</scope>
    <source>
        <strain evidence="2 3">HME9299</strain>
    </source>
</reference>
<keyword evidence="2" id="KW-0378">Hydrolase</keyword>
<evidence type="ECO:0000259" key="1">
    <source>
        <dbReference type="Pfam" id="PF14587"/>
    </source>
</evidence>
<dbReference type="AlphaFoldDB" id="A0A6I4IGY2"/>
<dbReference type="SUPFAM" id="SSF51011">
    <property type="entry name" value="Glycosyl hydrolase domain"/>
    <property type="match status" value="1"/>
</dbReference>
<dbReference type="Pfam" id="PF14587">
    <property type="entry name" value="Glyco_hydr_30_2"/>
    <property type="match status" value="1"/>
</dbReference>
<dbReference type="InterPro" id="IPR013780">
    <property type="entry name" value="Glyco_hydro_b"/>
</dbReference>
<name>A0A6I4IGY2_9SPHI</name>
<dbReference type="PANTHER" id="PTHR42767:SF1">
    <property type="entry name" value="ENDO-BETA-1,6-GALACTANASE-LIKE DOMAIN-CONTAINING PROTEIN"/>
    <property type="match status" value="1"/>
</dbReference>
<dbReference type="SUPFAM" id="SSF51445">
    <property type="entry name" value="(Trans)glycosidases"/>
    <property type="match status" value="1"/>
</dbReference>
<sequence length="525" mass="58844">MRLSSSIKHYLLLTATCMTLNKASAQTVVFKIDARATAQTIHNIGASGCWYSEPIGMHWPEAKKEEIAKLLFSKGITKDGSPEGIGLSAWRFNIGGGSAEQGEKSGIKDPLRRVESFLNSNGTYDWNKQLGYQWFLKKAKTYGVEDLIAFSNTPPVWFTKNGLGYKTDKDFISNLKPDKYTAFASFLADVLIHFKKEGVNFKYISPINEPQWDWSNKFGEGSQEGSPWTNKEIHDEIVALDSVLKAKKLPVSIMTTEAAMLTYLYKTGKGSYRQIQELFGDGSPQNIKGLTHVPNFVAGHSYFTEKGDSMMVAIRKQLADTTARYGIEYWQSEYSMLDNGFSESATGKRSSMDCALFLAKVINRDLTIANAAAWHFWNAYEPGPANIDTRYFLIALHPDKGFKNGNFTPVKNLWALGNYSRFVRPGMQRLKVSRNDDMDDVKAGQDIMISAFKDGKGQLVTVLINYTQQPRKVKLDIQHFNKHRQLSSYVTSAESGDNLKAGKLPVDANAIELKPRSVTTLVYKN</sequence>
<keyword evidence="3" id="KW-1185">Reference proteome</keyword>
<dbReference type="OrthoDB" id="9806701at2"/>
<dbReference type="GO" id="GO:0004553">
    <property type="term" value="F:hydrolase activity, hydrolyzing O-glycosyl compounds"/>
    <property type="evidence" value="ECO:0007669"/>
    <property type="project" value="InterPro"/>
</dbReference>
<organism evidence="2 3">
    <name type="scientific">Mucilaginibacter aquatilis</name>
    <dbReference type="NCBI Taxonomy" id="1517760"/>
    <lineage>
        <taxon>Bacteria</taxon>
        <taxon>Pseudomonadati</taxon>
        <taxon>Bacteroidota</taxon>
        <taxon>Sphingobacteriia</taxon>
        <taxon>Sphingobacteriales</taxon>
        <taxon>Sphingobacteriaceae</taxon>
        <taxon>Mucilaginibacter</taxon>
    </lineage>
</organism>
<keyword evidence="2" id="KW-0326">Glycosidase</keyword>
<evidence type="ECO:0000313" key="3">
    <source>
        <dbReference type="Proteomes" id="UP000434850"/>
    </source>
</evidence>
<dbReference type="PANTHER" id="PTHR42767">
    <property type="entry name" value="ENDO-BETA-1,6-GALACTANASE"/>
    <property type="match status" value="1"/>
</dbReference>
<feature type="domain" description="Endo-beta-1,6-galactanase-like" evidence="1">
    <location>
        <begin position="28"/>
        <end position="381"/>
    </location>
</feature>
<dbReference type="InterPro" id="IPR039514">
    <property type="entry name" value="6GAL-like"/>
</dbReference>
<dbReference type="Gene3D" id="3.20.20.80">
    <property type="entry name" value="Glycosidases"/>
    <property type="match status" value="1"/>
</dbReference>
<proteinExistence type="predicted"/>
<dbReference type="Gene3D" id="2.60.40.1180">
    <property type="entry name" value="Golgi alpha-mannosidase II"/>
    <property type="match status" value="1"/>
</dbReference>
<dbReference type="InterPro" id="IPR017853">
    <property type="entry name" value="GH"/>
</dbReference>
<accession>A0A6I4IGY2</accession>
<gene>
    <name evidence="2" type="ORF">GO816_16850</name>
</gene>